<accession>A0A1C7MNK6</accession>
<name>A0A1C7MNK6_GRIFR</name>
<evidence type="ECO:0000313" key="3">
    <source>
        <dbReference type="Proteomes" id="UP000092993"/>
    </source>
</evidence>
<dbReference type="EMBL" id="LUGG01000002">
    <property type="protein sequence ID" value="OBZ78029.1"/>
    <property type="molecule type" value="Genomic_DNA"/>
</dbReference>
<dbReference type="OrthoDB" id="2754381at2759"/>
<proteinExistence type="predicted"/>
<dbReference type="AlphaFoldDB" id="A0A1C7MNK6"/>
<organism evidence="2 3">
    <name type="scientific">Grifola frondosa</name>
    <name type="common">Maitake</name>
    <name type="synonym">Polyporus frondosus</name>
    <dbReference type="NCBI Taxonomy" id="5627"/>
    <lineage>
        <taxon>Eukaryota</taxon>
        <taxon>Fungi</taxon>
        <taxon>Dikarya</taxon>
        <taxon>Basidiomycota</taxon>
        <taxon>Agaricomycotina</taxon>
        <taxon>Agaricomycetes</taxon>
        <taxon>Polyporales</taxon>
        <taxon>Grifolaceae</taxon>
        <taxon>Grifola</taxon>
    </lineage>
</organism>
<reference evidence="2 3" key="1">
    <citation type="submission" date="2016-03" db="EMBL/GenBank/DDBJ databases">
        <title>Whole genome sequencing of Grifola frondosa 9006-11.</title>
        <authorList>
            <person name="Min B."/>
            <person name="Park H."/>
            <person name="Kim J.-G."/>
            <person name="Cho H."/>
            <person name="Oh Y.-L."/>
            <person name="Kong W.-S."/>
            <person name="Choi I.-G."/>
        </authorList>
    </citation>
    <scope>NUCLEOTIDE SEQUENCE [LARGE SCALE GENOMIC DNA]</scope>
    <source>
        <strain evidence="2 3">9006-11</strain>
    </source>
</reference>
<gene>
    <name evidence="2" type="ORF">A0H81_02095</name>
</gene>
<dbReference type="Proteomes" id="UP000092993">
    <property type="component" value="Unassembled WGS sequence"/>
</dbReference>
<keyword evidence="3" id="KW-1185">Reference proteome</keyword>
<evidence type="ECO:0000313" key="2">
    <source>
        <dbReference type="EMBL" id="OBZ78029.1"/>
    </source>
</evidence>
<evidence type="ECO:0000256" key="1">
    <source>
        <dbReference type="SAM" id="MobiDB-lite"/>
    </source>
</evidence>
<comment type="caution">
    <text evidence="2">The sequence shown here is derived from an EMBL/GenBank/DDBJ whole genome shotgun (WGS) entry which is preliminary data.</text>
</comment>
<feature type="compositionally biased region" description="Polar residues" evidence="1">
    <location>
        <begin position="24"/>
        <end position="33"/>
    </location>
</feature>
<sequence length="270" mass="30314">MSQSSNQESFVDPDQPPSRPCSALSGSGDSFVNYSEEDDEDYADCPEYLPPRQISSALRRDNTSCLLCGKQSTLSVYRLIGEDNDDTNPYLSWLQGLKFIPAHYNRDSLANLMTLCQVHAEAYFAGVWRLVPCAFFRRGMLTCVLRRDNAIQQEKTMSSEVSSKAESVSFDLLVFLPEHMPPLSSLEHSSPDHDGWYRALSPKPASRVLPSQFRLQIDPYIAYAASLDMIGKAYWPPPDDALGLYCGAISIENWFLCCVASQPVVTSEWW</sequence>
<protein>
    <submittedName>
        <fullName evidence="2">Uncharacterized protein</fullName>
    </submittedName>
</protein>
<feature type="region of interest" description="Disordered" evidence="1">
    <location>
        <begin position="1"/>
        <end position="41"/>
    </location>
</feature>